<dbReference type="EMBL" id="AP005752">
    <property type="protein sequence ID" value="BAD31671.1"/>
    <property type="molecule type" value="Genomic_DNA"/>
</dbReference>
<name>Q7EY52_ORYSJ</name>
<dbReference type="EMBL" id="AP005737">
    <property type="protein sequence ID" value="BAC84420.1"/>
    <property type="molecule type" value="Genomic_DNA"/>
</dbReference>
<sequence length="60" mass="6584">MTSRHPDNGLYISLTLGSSISTPLFREQRRDNIPSCPGKEGNSDYSYHPGATSMLTVVID</sequence>
<gene>
    <name evidence="2" type="ORF">OSJNBa0075N02.101</name>
    <name evidence="1" type="ORF">OSJNBb0062P14.131</name>
</gene>
<organism evidence="1 3">
    <name type="scientific">Oryza sativa subsp. japonica</name>
    <name type="common">Rice</name>
    <dbReference type="NCBI Taxonomy" id="39947"/>
    <lineage>
        <taxon>Eukaryota</taxon>
        <taxon>Viridiplantae</taxon>
        <taxon>Streptophyta</taxon>
        <taxon>Embryophyta</taxon>
        <taxon>Tracheophyta</taxon>
        <taxon>Spermatophyta</taxon>
        <taxon>Magnoliopsida</taxon>
        <taxon>Liliopsida</taxon>
        <taxon>Poales</taxon>
        <taxon>Poaceae</taxon>
        <taxon>BOP clade</taxon>
        <taxon>Oryzoideae</taxon>
        <taxon>Oryzeae</taxon>
        <taxon>Oryzinae</taxon>
        <taxon>Oryza</taxon>
        <taxon>Oryza sativa</taxon>
    </lineage>
</organism>
<evidence type="ECO:0000313" key="1">
    <source>
        <dbReference type="EMBL" id="BAC84420.1"/>
    </source>
</evidence>
<accession>Q7EY52</accession>
<proteinExistence type="predicted"/>
<reference evidence="3" key="4">
    <citation type="journal article" date="2008" name="Nucleic Acids Res.">
        <title>The rice annotation project database (RAP-DB): 2008 update.</title>
        <authorList>
            <consortium name="The rice annotation project (RAP)"/>
        </authorList>
    </citation>
    <scope>GENOME REANNOTATION</scope>
    <source>
        <strain evidence="3">cv. Nipponbare</strain>
    </source>
</reference>
<reference evidence="3" key="3">
    <citation type="journal article" date="2005" name="Nature">
        <title>The map-based sequence of the rice genome.</title>
        <authorList>
            <consortium name="International rice genome sequencing project (IRGSP)"/>
            <person name="Matsumoto T."/>
            <person name="Wu J."/>
            <person name="Kanamori H."/>
            <person name="Katayose Y."/>
            <person name="Fujisawa M."/>
            <person name="Namiki N."/>
            <person name="Mizuno H."/>
            <person name="Yamamoto K."/>
            <person name="Antonio B.A."/>
            <person name="Baba T."/>
            <person name="Sakata K."/>
            <person name="Nagamura Y."/>
            <person name="Aoki H."/>
            <person name="Arikawa K."/>
            <person name="Arita K."/>
            <person name="Bito T."/>
            <person name="Chiden Y."/>
            <person name="Fujitsuka N."/>
            <person name="Fukunaka R."/>
            <person name="Hamada M."/>
            <person name="Harada C."/>
            <person name="Hayashi A."/>
            <person name="Hijishita S."/>
            <person name="Honda M."/>
            <person name="Hosokawa S."/>
            <person name="Ichikawa Y."/>
            <person name="Idonuma A."/>
            <person name="Iijima M."/>
            <person name="Ikeda M."/>
            <person name="Ikeno M."/>
            <person name="Ito K."/>
            <person name="Ito S."/>
            <person name="Ito T."/>
            <person name="Ito Y."/>
            <person name="Ito Y."/>
            <person name="Iwabuchi A."/>
            <person name="Kamiya K."/>
            <person name="Karasawa W."/>
            <person name="Kurita K."/>
            <person name="Katagiri S."/>
            <person name="Kikuta A."/>
            <person name="Kobayashi H."/>
            <person name="Kobayashi N."/>
            <person name="Machita K."/>
            <person name="Maehara T."/>
            <person name="Masukawa M."/>
            <person name="Mizubayashi T."/>
            <person name="Mukai Y."/>
            <person name="Nagasaki H."/>
            <person name="Nagata Y."/>
            <person name="Naito S."/>
            <person name="Nakashima M."/>
            <person name="Nakama Y."/>
            <person name="Nakamichi Y."/>
            <person name="Nakamura M."/>
            <person name="Meguro A."/>
            <person name="Negishi M."/>
            <person name="Ohta I."/>
            <person name="Ohta T."/>
            <person name="Okamoto M."/>
            <person name="Ono N."/>
            <person name="Saji S."/>
            <person name="Sakaguchi M."/>
            <person name="Sakai K."/>
            <person name="Shibata M."/>
            <person name="Shimokawa T."/>
            <person name="Song J."/>
            <person name="Takazaki Y."/>
            <person name="Terasawa K."/>
            <person name="Tsugane M."/>
            <person name="Tsuji K."/>
            <person name="Ueda S."/>
            <person name="Waki K."/>
            <person name="Yamagata H."/>
            <person name="Yamamoto M."/>
            <person name="Yamamoto S."/>
            <person name="Yamane H."/>
            <person name="Yoshiki S."/>
            <person name="Yoshihara R."/>
            <person name="Yukawa K."/>
            <person name="Zhong H."/>
            <person name="Yano M."/>
            <person name="Yuan Q."/>
            <person name="Ouyang S."/>
            <person name="Liu J."/>
            <person name="Jones K.M."/>
            <person name="Gansberger K."/>
            <person name="Moffat K."/>
            <person name="Hill J."/>
            <person name="Bera J."/>
            <person name="Fadrosh D."/>
            <person name="Jin S."/>
            <person name="Johri S."/>
            <person name="Kim M."/>
            <person name="Overton L."/>
            <person name="Reardon M."/>
            <person name="Tsitrin T."/>
            <person name="Vuong H."/>
            <person name="Weaver B."/>
            <person name="Ciecko A."/>
            <person name="Tallon L."/>
            <person name="Jackson J."/>
            <person name="Pai G."/>
            <person name="Aken S.V."/>
            <person name="Utterback T."/>
            <person name="Reidmuller S."/>
            <person name="Feldblyum T."/>
            <person name="Hsiao J."/>
            <person name="Zismann V."/>
            <person name="Iobst S."/>
            <person name="de Vazeille A.R."/>
            <person name="Buell C.R."/>
            <person name="Ying K."/>
            <person name="Li Y."/>
            <person name="Lu T."/>
            <person name="Huang Y."/>
            <person name="Zhao Q."/>
            <person name="Feng Q."/>
            <person name="Zhang L."/>
            <person name="Zhu J."/>
            <person name="Weng Q."/>
            <person name="Mu J."/>
            <person name="Lu Y."/>
            <person name="Fan D."/>
            <person name="Liu Y."/>
            <person name="Guan J."/>
            <person name="Zhang Y."/>
            <person name="Yu S."/>
            <person name="Liu X."/>
            <person name="Zhang Y."/>
            <person name="Hong G."/>
            <person name="Han B."/>
            <person name="Choisne N."/>
            <person name="Demange N."/>
            <person name="Orjeda G."/>
            <person name="Samain S."/>
            <person name="Cattolico L."/>
            <person name="Pelletier E."/>
            <person name="Couloux A."/>
            <person name="Segurens B."/>
            <person name="Wincker P."/>
            <person name="D'Hont A."/>
            <person name="Scarpelli C."/>
            <person name="Weissenbach J."/>
            <person name="Salanoubat M."/>
            <person name="Quetier F."/>
            <person name="Yu Y."/>
            <person name="Kim H.R."/>
            <person name="Rambo T."/>
            <person name="Currie J."/>
            <person name="Collura K."/>
            <person name="Luo M."/>
            <person name="Yang T."/>
            <person name="Ammiraju J.S.S."/>
            <person name="Engler F."/>
            <person name="Soderlund C."/>
            <person name="Wing R.A."/>
            <person name="Palmer L.E."/>
            <person name="de la Bastide M."/>
            <person name="Spiegel L."/>
            <person name="Nascimento L."/>
            <person name="Zutavern T."/>
            <person name="O'Shaughnessy A."/>
            <person name="Dike S."/>
            <person name="Dedhia N."/>
            <person name="Preston R."/>
            <person name="Balija V."/>
            <person name="McCombie W.R."/>
            <person name="Chow T."/>
            <person name="Chen H."/>
            <person name="Chung M."/>
            <person name="Chen C."/>
            <person name="Shaw J."/>
            <person name="Wu H."/>
            <person name="Hsiao K."/>
            <person name="Chao Y."/>
            <person name="Chu M."/>
            <person name="Cheng C."/>
            <person name="Hour A."/>
            <person name="Lee P."/>
            <person name="Lin S."/>
            <person name="Lin Y."/>
            <person name="Liou J."/>
            <person name="Liu S."/>
            <person name="Hsing Y."/>
            <person name="Raghuvanshi S."/>
            <person name="Mohanty A."/>
            <person name="Bharti A.K."/>
            <person name="Gaur A."/>
            <person name="Gupta V."/>
            <person name="Kumar D."/>
            <person name="Ravi V."/>
            <person name="Vij S."/>
            <person name="Kapur A."/>
            <person name="Khurana P."/>
            <person name="Khurana P."/>
            <person name="Khurana J.P."/>
            <person name="Tyagi A.K."/>
            <person name="Gaikwad K."/>
            <person name="Singh A."/>
            <person name="Dalal V."/>
            <person name="Srivastava S."/>
            <person name="Dixit A."/>
            <person name="Pal A.K."/>
            <person name="Ghazi I.A."/>
            <person name="Yadav M."/>
            <person name="Pandit A."/>
            <person name="Bhargava A."/>
            <person name="Sureshbabu K."/>
            <person name="Batra K."/>
            <person name="Sharma T.R."/>
            <person name="Mohapatra T."/>
            <person name="Singh N.K."/>
            <person name="Messing J."/>
            <person name="Nelson A.B."/>
            <person name="Fuks G."/>
            <person name="Kavchok S."/>
            <person name="Keizer G."/>
            <person name="Linton E."/>
            <person name="Llaca V."/>
            <person name="Song R."/>
            <person name="Tanyolac B."/>
            <person name="Young S."/>
            <person name="Ho-Il K."/>
            <person name="Hahn J.H."/>
            <person name="Sangsakoo G."/>
            <person name="Vanavichit A."/>
            <person name="de Mattos Luiz.A.T."/>
            <person name="Zimmer P.D."/>
            <person name="Malone G."/>
            <person name="Dellagostin O."/>
            <person name="de Oliveira A.C."/>
            <person name="Bevan M."/>
            <person name="Bancroft I."/>
            <person name="Minx P."/>
            <person name="Cordum H."/>
            <person name="Wilson R."/>
            <person name="Cheng Z."/>
            <person name="Jin W."/>
            <person name="Jiang J."/>
            <person name="Leong S.A."/>
            <person name="Iwama H."/>
            <person name="Gojobori T."/>
            <person name="Itoh T."/>
            <person name="Niimura Y."/>
            <person name="Fujii Y."/>
            <person name="Habara T."/>
            <person name="Sakai H."/>
            <person name="Sato Y."/>
            <person name="Wilson G."/>
            <person name="Kumar K."/>
            <person name="McCouch S."/>
            <person name="Juretic N."/>
            <person name="Hoen D."/>
            <person name="Wright S."/>
            <person name="Bruskiewich R."/>
            <person name="Bureau T."/>
            <person name="Miyao A."/>
            <person name="Hirochika H."/>
            <person name="Nishikawa T."/>
            <person name="Kadowaki K."/>
            <person name="Sugiura M."/>
            <person name="Burr B."/>
            <person name="Sasaki T."/>
        </authorList>
    </citation>
    <scope>NUCLEOTIDE SEQUENCE [LARGE SCALE GENOMIC DNA]</scope>
    <source>
        <strain evidence="3">cv. Nipponbare</strain>
    </source>
</reference>
<dbReference type="AlphaFoldDB" id="Q7EY52"/>
<reference evidence="1" key="2">
    <citation type="submission" date="2002-09" db="EMBL/GenBank/DDBJ databases">
        <title>Oryza sativa nipponbare(GA3) genomic DNA, chromosome 7, BAC clone:OSJNBb0062P14.</title>
        <authorList>
            <person name="Sasaki T."/>
            <person name="Matsumoto T."/>
            <person name="Katayose Y."/>
        </authorList>
    </citation>
    <scope>NUCLEOTIDE SEQUENCE</scope>
</reference>
<protein>
    <submittedName>
        <fullName evidence="1">Uncharacterized protein</fullName>
    </submittedName>
</protein>
<reference evidence="2" key="1">
    <citation type="submission" date="2002-09" db="EMBL/GenBank/DDBJ databases">
        <title>Oryza sativa nipponbare(GA3) genomic DNA, chromosome 7, BAC clone:OSJNBa0075N02.</title>
        <authorList>
            <person name="Sasaki T."/>
            <person name="Matsumoto T."/>
            <person name="Katayose Y."/>
        </authorList>
    </citation>
    <scope>NUCLEOTIDE SEQUENCE</scope>
</reference>
<evidence type="ECO:0000313" key="3">
    <source>
        <dbReference type="Proteomes" id="UP000000763"/>
    </source>
</evidence>
<evidence type="ECO:0000313" key="2">
    <source>
        <dbReference type="EMBL" id="BAD31671.1"/>
    </source>
</evidence>
<dbReference type="Proteomes" id="UP000000763">
    <property type="component" value="Chromosome 7"/>
</dbReference>